<sequence length="1313" mass="150597">MLADPVLRYADIQACCACLGFREGSVYKIDADAEASVRTLLRYLRNENHECDVRRELGRLRIVSSDLIPLLRSCTGNRLLVELVIRLLMNLTQPAIVCFRQEIPKDRDLYGAYVQVDDLLKSYKKDFADEELFRVLCNLVGELLDRKWEERSEDDRLLIERVLILTRNVLHIAPDPTEERRTDEDVSVHDQLLWALHLSGWDELLLFLGNAEDEQMFAFHTLEIISLMLREQTPDLLAFAGKQTPEIMQMNEITQRCWAMENAEKRQFLRQLCTRQNRFGGTYELYNTPSLSNRPLIYHHNVTSSMSPTQPSRNSTADSSITQQFEDKVGIVDLDIGKRVFRKPKSRKPLIERSVHRRSILAVQLFLQNFCWQFLQFCYNPLMRAARASLTRHATQENDETYYLWSMRFFMAFCRLFRFRSALLSETLSASTFHWIYDQVMHYREVMMSDKRGGGTNRKAIQASRRLELSVAAYCEFLTCLGRMMKTTEADRIPDLSASETQDIVEERLRIQSTAAESIMANVFYVSEYQDVFPMLLKDFNEAIQSRQFLQDLVEGSHLFISLFTDRIKDGHQKLFVRRRKVVRRKLHRSAAAKDTRRHQTDRTTRNDVEAEPPELRALRLDYQWSNQLAPMLIGALSSTDTLNELSNDALDADDDPEESRLFDATSSGSEAQQLRSAVRRVQATLFAGEAITALRLARRLWRLWPEVAPVTLEDDDPVRNDDRAVGLIPSNLAILGALRQIHATEFEDDDAESDDEQDADTEEQPDEDLLNEELGLDGSGDENGVLVTTEKEVQMDLTTFLLKFAHPRIVHALTLLLADYATNPRSTNAAIIHFIHRLAVRQRLPGCFFQLRLFYIFQQFHRNRALSTSPEFKDLANLSKYILRKFFEAFQLNNAVSIELLFFKNVKEGYEASKGYGTFEDSKKSIKWNPDLDDELTKLFEAYRNDPVPRGEDLADVLLKHFSDVTKTRRQIVARLVFLGLISSLKQLKQITIRSGRTPSNRSSYIPTNEADREEWTEEEVMRLRALVDDHRGSRTLLSEIMTDLAMDHELALRQQEELDANEDDTRLPIPLLRSRRAVRAKLLELGFVSDPAAFGRPSRRRTVHSKKVASKGRLNVDLNMPMRSSRLQTRRKRRKRNDSSSDEDLCFQSDEQDVGFDSDEDVSIPDPVSADEPNNSDASLNEQTPVGATDKAPPIALKPIVKRSRIQASDIESDLDAQQSLLIDDRPLANVTQQPNDHLASDKPGQLLTMKRIRVLSLESSDDETQQSDEDNVIAHNTESNMSVSAPESDDAEQVVRSSRPKPAICSDSDE</sequence>
<dbReference type="EMBL" id="LUCH01001168">
    <property type="protein sequence ID" value="KAF5403532.1"/>
    <property type="molecule type" value="Genomic_DNA"/>
</dbReference>
<dbReference type="Pfam" id="PF04821">
    <property type="entry name" value="TIMELESS"/>
    <property type="match status" value="1"/>
</dbReference>
<evidence type="ECO:0000256" key="3">
    <source>
        <dbReference type="ARBA" id="ARBA00023306"/>
    </source>
</evidence>
<feature type="region of interest" description="Disordered" evidence="4">
    <location>
        <begin position="587"/>
        <end position="611"/>
    </location>
</feature>
<dbReference type="Pfam" id="PF26019">
    <property type="entry name" value="HTH_TIMELESS"/>
    <property type="match status" value="1"/>
</dbReference>
<feature type="compositionally biased region" description="Basic and acidic residues" evidence="4">
    <location>
        <begin position="592"/>
        <end position="611"/>
    </location>
</feature>
<dbReference type="GO" id="GO:0031298">
    <property type="term" value="C:replication fork protection complex"/>
    <property type="evidence" value="ECO:0007669"/>
    <property type="project" value="TreeGrafter"/>
</dbReference>
<dbReference type="GO" id="GO:0006281">
    <property type="term" value="P:DNA repair"/>
    <property type="evidence" value="ECO:0007669"/>
    <property type="project" value="TreeGrafter"/>
</dbReference>
<dbReference type="Proteomes" id="UP000748531">
    <property type="component" value="Unassembled WGS sequence"/>
</dbReference>
<feature type="compositionally biased region" description="Basic residues" evidence="4">
    <location>
        <begin position="1099"/>
        <end position="1112"/>
    </location>
</feature>
<comment type="subcellular location">
    <subcellularLocation>
        <location evidence="1">Nucleus</location>
    </subcellularLocation>
</comment>
<feature type="compositionally biased region" description="Polar residues" evidence="4">
    <location>
        <begin position="1277"/>
        <end position="1288"/>
    </location>
</feature>
<evidence type="ECO:0000256" key="2">
    <source>
        <dbReference type="ARBA" id="ARBA00023242"/>
    </source>
</evidence>
<feature type="region of interest" description="Disordered" evidence="4">
    <location>
        <begin position="647"/>
        <end position="669"/>
    </location>
</feature>
<dbReference type="OrthoDB" id="310853at2759"/>
<name>A0A8J4SRK1_9TREM</name>
<feature type="compositionally biased region" description="Polar residues" evidence="4">
    <location>
        <begin position="1174"/>
        <end position="1188"/>
    </location>
</feature>
<accession>A0A8J4SRK1</accession>
<feature type="domain" description="Timeless N-terminal" evidence="5">
    <location>
        <begin position="26"/>
        <end position="284"/>
    </location>
</feature>
<feature type="region of interest" description="Disordered" evidence="4">
    <location>
        <begin position="1260"/>
        <end position="1313"/>
    </location>
</feature>
<feature type="compositionally biased region" description="Acidic residues" evidence="4">
    <location>
        <begin position="748"/>
        <end position="776"/>
    </location>
</feature>
<evidence type="ECO:0000256" key="1">
    <source>
        <dbReference type="ARBA" id="ARBA00004123"/>
    </source>
</evidence>
<dbReference type="InterPro" id="IPR006906">
    <property type="entry name" value="Timeless_N"/>
</dbReference>
<feature type="compositionally biased region" description="Acidic residues" evidence="4">
    <location>
        <begin position="1142"/>
        <end position="1165"/>
    </location>
</feature>
<evidence type="ECO:0000256" key="4">
    <source>
        <dbReference type="SAM" id="MobiDB-lite"/>
    </source>
</evidence>
<evidence type="ECO:0000259" key="5">
    <source>
        <dbReference type="Pfam" id="PF04821"/>
    </source>
</evidence>
<dbReference type="PANTHER" id="PTHR22940:SF4">
    <property type="entry name" value="PROTEIN TIMELESS HOMOLOG"/>
    <property type="match status" value="1"/>
</dbReference>
<feature type="region of interest" description="Disordered" evidence="4">
    <location>
        <begin position="1095"/>
        <end position="1197"/>
    </location>
</feature>
<protein>
    <submittedName>
        <fullName evidence="6">Timeless</fullName>
    </submittedName>
</protein>
<dbReference type="InterPro" id="IPR044998">
    <property type="entry name" value="Timeless"/>
</dbReference>
<feature type="compositionally biased region" description="Acidic residues" evidence="4">
    <location>
        <begin position="1262"/>
        <end position="1274"/>
    </location>
</feature>
<keyword evidence="3" id="KW-0131">Cell cycle</keyword>
<organism evidence="6 7">
    <name type="scientific">Paragonimus heterotremus</name>
    <dbReference type="NCBI Taxonomy" id="100268"/>
    <lineage>
        <taxon>Eukaryota</taxon>
        <taxon>Metazoa</taxon>
        <taxon>Spiralia</taxon>
        <taxon>Lophotrochozoa</taxon>
        <taxon>Platyhelminthes</taxon>
        <taxon>Trematoda</taxon>
        <taxon>Digenea</taxon>
        <taxon>Plagiorchiida</taxon>
        <taxon>Troglotremata</taxon>
        <taxon>Troglotrematidae</taxon>
        <taxon>Paragonimus</taxon>
    </lineage>
</organism>
<keyword evidence="2" id="KW-0539">Nucleus</keyword>
<dbReference type="PANTHER" id="PTHR22940">
    <property type="entry name" value="TIMEOUT/TIMELESS-2"/>
    <property type="match status" value="1"/>
</dbReference>
<comment type="caution">
    <text evidence="6">The sequence shown here is derived from an EMBL/GenBank/DDBJ whole genome shotgun (WGS) entry which is preliminary data.</text>
</comment>
<proteinExistence type="predicted"/>
<evidence type="ECO:0000313" key="6">
    <source>
        <dbReference type="EMBL" id="KAF5403532.1"/>
    </source>
</evidence>
<evidence type="ECO:0000313" key="7">
    <source>
        <dbReference type="Proteomes" id="UP000748531"/>
    </source>
</evidence>
<dbReference type="GO" id="GO:0000076">
    <property type="term" value="P:DNA replication checkpoint signaling"/>
    <property type="evidence" value="ECO:0007669"/>
    <property type="project" value="TreeGrafter"/>
</dbReference>
<dbReference type="GO" id="GO:0043111">
    <property type="term" value="P:replication fork arrest"/>
    <property type="evidence" value="ECO:0007669"/>
    <property type="project" value="TreeGrafter"/>
</dbReference>
<dbReference type="GO" id="GO:0003677">
    <property type="term" value="F:DNA binding"/>
    <property type="evidence" value="ECO:0007669"/>
    <property type="project" value="TreeGrafter"/>
</dbReference>
<keyword evidence="7" id="KW-1185">Reference proteome</keyword>
<reference evidence="6" key="1">
    <citation type="submission" date="2019-05" db="EMBL/GenBank/DDBJ databases">
        <title>Annotation for the trematode Paragonimus heterotremus.</title>
        <authorList>
            <person name="Choi Y.-J."/>
        </authorList>
    </citation>
    <scope>NUCLEOTIDE SEQUENCE</scope>
    <source>
        <strain evidence="6">LC</strain>
    </source>
</reference>
<feature type="region of interest" description="Disordered" evidence="4">
    <location>
        <begin position="748"/>
        <end position="783"/>
    </location>
</feature>
<gene>
    <name evidence="6" type="ORF">PHET_02984</name>
</gene>